<feature type="compositionally biased region" description="Polar residues" evidence="1">
    <location>
        <begin position="579"/>
        <end position="588"/>
    </location>
</feature>
<keyword evidence="2" id="KW-0812">Transmembrane</keyword>
<organism evidence="4 5">
    <name type="scientific">Glaciihabitans arcticus</name>
    <dbReference type="NCBI Taxonomy" id="2668039"/>
    <lineage>
        <taxon>Bacteria</taxon>
        <taxon>Bacillati</taxon>
        <taxon>Actinomycetota</taxon>
        <taxon>Actinomycetes</taxon>
        <taxon>Micrococcales</taxon>
        <taxon>Microbacteriaceae</taxon>
        <taxon>Glaciihabitans</taxon>
    </lineage>
</organism>
<dbReference type="PANTHER" id="PTHR42736:SF1">
    <property type="entry name" value="PROTEIN-GLUTAMINE GAMMA-GLUTAMYLTRANSFERASE"/>
    <property type="match status" value="1"/>
</dbReference>
<sequence length="789" mass="84905">MSEPITPAKTRIGGRAIVDVVVLTILSTIGILGFATAYQDEGWILAGLGGLFVGTAAAIGAYFLRLGAITTMLLAIIAFFLFGSAFAAPGVALFGFLPTLQSLASLSIGTIFGWADVLTLRAPVSLPEYVTAVPYVATWFVGVVSATLAVRWLPVRRRTAWRAGLLLLGPLALYIVGVLFGTEEPFFAALRGITFAALALVWLGWRHTVTSKVGAQGNRLLLRNKIVGTSVLVVASIVVGIFGGALLAPAPDNRFVLREEVQPPFEPLNYPSPLAAYRKYTKTLEETTLFTVEGLKPGQKLRLATLDTYDGIIWGVAGSEVASDGSGAFSLVGRNFPRAPLATIDGASELTITVDDYEDYWIPDIGYISNLEFAGSEAKAAAEALRYNPATGTAVLTSGLSEGDSYSLTARLQRDYETDELLDVPVAGLALPPVSNIPDVLTAKAKELAGDATTPIEQLRAIETALQTTGYLSHGAADDAVNSRAGHGADRMVDLITREPFIGDEEQYASAFALMARSFNYPARVVMGFDPKIETSGGEVKVLGAHVTAWAEVAFEGVGWVPFYPTPDDTDIPQDQNPKPQSEPQPQVRQPPRTEKDPNDLVAGVEIDDSEKEDDWFLQIPGWVWVVLVSLLIPALLVFVPLLLVMLIKSRREKQRRNAASGDVAAAGAWDELVDRFSELGYVIPANRTRKGVATDLVTQVGEAGAPLPLIARRTDELVFGGETIEPERSVDIWTEAMGAVEAARATVTKGRRLLARYRVSTARAWFASLVARAAAESERLPRRGKRRA</sequence>
<feature type="transmembrane region" description="Helical" evidence="2">
    <location>
        <begin position="226"/>
        <end position="248"/>
    </location>
</feature>
<evidence type="ECO:0000313" key="4">
    <source>
        <dbReference type="EMBL" id="TBN56081.1"/>
    </source>
</evidence>
<gene>
    <name evidence="4" type="ORF">EYE40_00970</name>
</gene>
<feature type="transmembrane region" description="Helical" evidence="2">
    <location>
        <begin position="71"/>
        <end position="97"/>
    </location>
</feature>
<dbReference type="Gene3D" id="3.10.620.30">
    <property type="match status" value="1"/>
</dbReference>
<feature type="transmembrane region" description="Helical" evidence="2">
    <location>
        <begin position="43"/>
        <end position="64"/>
    </location>
</feature>
<dbReference type="EMBL" id="SISG01000001">
    <property type="protein sequence ID" value="TBN56081.1"/>
    <property type="molecule type" value="Genomic_DNA"/>
</dbReference>
<name>A0A4Q9GN19_9MICO</name>
<evidence type="ECO:0000256" key="2">
    <source>
        <dbReference type="SAM" id="Phobius"/>
    </source>
</evidence>
<proteinExistence type="predicted"/>
<dbReference type="InterPro" id="IPR002931">
    <property type="entry name" value="Transglutaminase-like"/>
</dbReference>
<dbReference type="PANTHER" id="PTHR42736">
    <property type="entry name" value="PROTEIN-GLUTAMINE GAMMA-GLUTAMYLTRANSFERASE"/>
    <property type="match status" value="1"/>
</dbReference>
<dbReference type="InterPro" id="IPR038765">
    <property type="entry name" value="Papain-like_cys_pep_sf"/>
</dbReference>
<accession>A0A4Q9GN19</accession>
<keyword evidence="2" id="KW-1133">Transmembrane helix</keyword>
<dbReference type="RefSeq" id="WP_130980192.1">
    <property type="nucleotide sequence ID" value="NZ_SISG01000001.1"/>
</dbReference>
<feature type="transmembrane region" description="Helical" evidence="2">
    <location>
        <begin position="622"/>
        <end position="648"/>
    </location>
</feature>
<dbReference type="InterPro" id="IPR021878">
    <property type="entry name" value="TgpA_N"/>
</dbReference>
<comment type="caution">
    <text evidence="4">The sequence shown here is derived from an EMBL/GenBank/DDBJ whole genome shotgun (WGS) entry which is preliminary data.</text>
</comment>
<feature type="region of interest" description="Disordered" evidence="1">
    <location>
        <begin position="566"/>
        <end position="601"/>
    </location>
</feature>
<evidence type="ECO:0000256" key="1">
    <source>
        <dbReference type="SAM" id="MobiDB-lite"/>
    </source>
</evidence>
<dbReference type="Pfam" id="PF01841">
    <property type="entry name" value="Transglut_core"/>
    <property type="match status" value="1"/>
</dbReference>
<evidence type="ECO:0000259" key="3">
    <source>
        <dbReference type="SMART" id="SM00460"/>
    </source>
</evidence>
<dbReference type="SMART" id="SM00460">
    <property type="entry name" value="TGc"/>
    <property type="match status" value="1"/>
</dbReference>
<dbReference type="Pfam" id="PF11992">
    <property type="entry name" value="TgpA_N"/>
    <property type="match status" value="1"/>
</dbReference>
<feature type="transmembrane region" description="Helical" evidence="2">
    <location>
        <begin position="160"/>
        <end position="180"/>
    </location>
</feature>
<feature type="domain" description="Transglutaminase-like" evidence="3">
    <location>
        <begin position="497"/>
        <end position="567"/>
    </location>
</feature>
<protein>
    <submittedName>
        <fullName evidence="4">Transglutaminase domain-containing protein</fullName>
    </submittedName>
</protein>
<feature type="transmembrane region" description="Helical" evidence="2">
    <location>
        <begin position="186"/>
        <end position="205"/>
    </location>
</feature>
<feature type="transmembrane region" description="Helical" evidence="2">
    <location>
        <begin position="132"/>
        <end position="153"/>
    </location>
</feature>
<dbReference type="AlphaFoldDB" id="A0A4Q9GN19"/>
<keyword evidence="5" id="KW-1185">Reference proteome</keyword>
<feature type="transmembrane region" description="Helical" evidence="2">
    <location>
        <begin position="12"/>
        <end position="37"/>
    </location>
</feature>
<evidence type="ECO:0000313" key="5">
    <source>
        <dbReference type="Proteomes" id="UP000294194"/>
    </source>
</evidence>
<dbReference type="SUPFAM" id="SSF54001">
    <property type="entry name" value="Cysteine proteinases"/>
    <property type="match status" value="1"/>
</dbReference>
<dbReference type="InterPro" id="IPR052901">
    <property type="entry name" value="Bact_TGase-like"/>
</dbReference>
<keyword evidence="2" id="KW-0472">Membrane</keyword>
<reference evidence="5" key="1">
    <citation type="submission" date="2019-02" db="EMBL/GenBank/DDBJ databases">
        <title>Glaciihabitans arcticus sp. nov., a psychrotolerant bacterium isolated from polar soil.</title>
        <authorList>
            <person name="Dahal R.H."/>
        </authorList>
    </citation>
    <scope>NUCLEOTIDE SEQUENCE [LARGE SCALE GENOMIC DNA]</scope>
    <source>
        <strain evidence="5">RP-3-7</strain>
    </source>
</reference>
<dbReference type="Proteomes" id="UP000294194">
    <property type="component" value="Unassembled WGS sequence"/>
</dbReference>